<dbReference type="eggNOG" id="COG0493">
    <property type="taxonomic scope" value="Bacteria"/>
</dbReference>
<dbReference type="EMBL" id="CP003155">
    <property type="protein sequence ID" value="AEV30428.1"/>
    <property type="molecule type" value="Genomic_DNA"/>
</dbReference>
<dbReference type="Pfam" id="PF07992">
    <property type="entry name" value="Pyr_redox_2"/>
    <property type="match status" value="1"/>
</dbReference>
<dbReference type="RefSeq" id="WP_014271268.1">
    <property type="nucleotide sequence ID" value="NC_016633.1"/>
</dbReference>
<dbReference type="GO" id="GO:0051536">
    <property type="term" value="F:iron-sulfur cluster binding"/>
    <property type="evidence" value="ECO:0007669"/>
    <property type="project" value="InterPro"/>
</dbReference>
<dbReference type="KEGG" id="sgp:SpiGrapes_2668"/>
<dbReference type="Gene3D" id="3.50.50.60">
    <property type="entry name" value="FAD/NAD(P)-binding domain"/>
    <property type="match status" value="2"/>
</dbReference>
<dbReference type="InterPro" id="IPR036188">
    <property type="entry name" value="FAD/NAD-bd_sf"/>
</dbReference>
<dbReference type="HOGENOM" id="CLU_000422_3_3_12"/>
<dbReference type="NCBIfam" id="TIGR01316">
    <property type="entry name" value="gltA"/>
    <property type="match status" value="1"/>
</dbReference>
<dbReference type="PANTHER" id="PTHR42783">
    <property type="entry name" value="GLUTAMATE SYNTHASE [NADPH] SMALL CHAIN"/>
    <property type="match status" value="1"/>
</dbReference>
<protein>
    <submittedName>
        <fullName evidence="3">NADPH-dependent glutamate synthase, homotetrameric</fullName>
    </submittedName>
</protein>
<dbReference type="STRING" id="158190.SpiGrapes_2668"/>
<name>G8QVB3_SPHPG</name>
<dbReference type="PRINTS" id="PR00368">
    <property type="entry name" value="FADPNR"/>
</dbReference>
<dbReference type="PRINTS" id="PR00411">
    <property type="entry name" value="PNDRDTASEI"/>
</dbReference>
<dbReference type="InterPro" id="IPR028261">
    <property type="entry name" value="DPD_II"/>
</dbReference>
<dbReference type="PANTHER" id="PTHR42783:SF3">
    <property type="entry name" value="GLUTAMATE SYNTHASE [NADPH] SMALL CHAIN-RELATED"/>
    <property type="match status" value="1"/>
</dbReference>
<dbReference type="OrthoDB" id="9803192at2"/>
<dbReference type="InterPro" id="IPR006004">
    <property type="entry name" value="SudA-like"/>
</dbReference>
<gene>
    <name evidence="3" type="ordered locus">SpiGrapes_2668</name>
</gene>
<accession>G8QVB3</accession>
<dbReference type="Gene3D" id="1.10.1060.10">
    <property type="entry name" value="Alpha-helical ferredoxin"/>
    <property type="match status" value="1"/>
</dbReference>
<dbReference type="InterPro" id="IPR023753">
    <property type="entry name" value="FAD/NAD-binding_dom"/>
</dbReference>
<reference evidence="3 4" key="1">
    <citation type="submission" date="2011-11" db="EMBL/GenBank/DDBJ databases">
        <title>Complete sequence of Spirochaeta sp. grapes.</title>
        <authorList>
            <consortium name="US DOE Joint Genome Institute"/>
            <person name="Lucas S."/>
            <person name="Han J."/>
            <person name="Lapidus A."/>
            <person name="Cheng J.-F."/>
            <person name="Goodwin L."/>
            <person name="Pitluck S."/>
            <person name="Peters L."/>
            <person name="Ovchinnikova G."/>
            <person name="Munk A.C."/>
            <person name="Detter J.C."/>
            <person name="Han C."/>
            <person name="Tapia R."/>
            <person name="Land M."/>
            <person name="Hauser L."/>
            <person name="Kyrpides N."/>
            <person name="Ivanova N."/>
            <person name="Pagani I."/>
            <person name="Ritalahtilisa K."/>
            <person name="Loeffler F."/>
            <person name="Woyke T."/>
        </authorList>
    </citation>
    <scope>NUCLEOTIDE SEQUENCE [LARGE SCALE GENOMIC DNA]</scope>
    <source>
        <strain evidence="4">ATCC BAA-1885 / DSM 22778 / Grapes</strain>
    </source>
</reference>
<dbReference type="Proteomes" id="UP000005632">
    <property type="component" value="Chromosome"/>
</dbReference>
<dbReference type="GO" id="GO:0016491">
    <property type="term" value="F:oxidoreductase activity"/>
    <property type="evidence" value="ECO:0007669"/>
    <property type="project" value="InterPro"/>
</dbReference>
<dbReference type="Pfam" id="PF14691">
    <property type="entry name" value="Fer4_20"/>
    <property type="match status" value="1"/>
</dbReference>
<dbReference type="SUPFAM" id="SSF46548">
    <property type="entry name" value="alpha-helical ferredoxin"/>
    <property type="match status" value="1"/>
</dbReference>
<dbReference type="InterPro" id="IPR009051">
    <property type="entry name" value="Helical_ferredxn"/>
</dbReference>
<keyword evidence="4" id="KW-1185">Reference proteome</keyword>
<feature type="domain" description="Dihydroprymidine dehydrogenase" evidence="2">
    <location>
        <begin position="45"/>
        <end position="159"/>
    </location>
</feature>
<proteinExistence type="predicted"/>
<evidence type="ECO:0000313" key="4">
    <source>
        <dbReference type="Proteomes" id="UP000005632"/>
    </source>
</evidence>
<evidence type="ECO:0000259" key="1">
    <source>
        <dbReference type="Pfam" id="PF07992"/>
    </source>
</evidence>
<dbReference type="SUPFAM" id="SSF51971">
    <property type="entry name" value="Nucleotide-binding domain"/>
    <property type="match status" value="1"/>
</dbReference>
<evidence type="ECO:0000313" key="3">
    <source>
        <dbReference type="EMBL" id="AEV30428.1"/>
    </source>
</evidence>
<sequence length="495" mass="53724">MHVSIEELDLQAKEVLKKFDNVTLTAKDRGQIPMQEMPTQDPSVRVTNMQEVALGYTDSQVRAEALRCLQCKNKPCIQGCPVSIDIPGFIAEAAKGNYEKSVDIIKQSSLLPSICGRVCPQESQCQKYCTVGKIYKDVDQSVSIGRIERFVADYARENGCETIPPVAPETGKKVAIVGTGPAGIAAAADLRREGHTVVMFEALHKAGGVLVYGIPEFRLPKKIVQHELDNLKEMGVEIRRNYLVGKTRKISDLMEKDGFDAVFVGSGAGLPKFMGIEGENYIGVFSANEYLTRSNLMKAYSIGDSLTPLYDSKKVAVFGGGNVAMDAARTAKRLGAEEVSIVYRRTEFEMPARKEEVGHAKEEGVNFMFLHAPLEIVANEQGRVNGVKLIACELGESDASGRRSPVEIPGSEKLYDFDTVIVAIGNASNPLIKATTDGIEVDRRGNFIVNEDTCETTLPGVYAGGDIVLGAATVILAMGQGRKAAKAMNEYLSTK</sequence>
<dbReference type="AlphaFoldDB" id="G8QVB3"/>
<feature type="domain" description="FAD/NAD(P)-binding" evidence="1">
    <location>
        <begin position="172"/>
        <end position="481"/>
    </location>
</feature>
<organism evidence="3 4">
    <name type="scientific">Sphaerochaeta pleomorpha (strain ATCC BAA-1885 / DSM 22778 / Grapes)</name>
    <dbReference type="NCBI Taxonomy" id="158190"/>
    <lineage>
        <taxon>Bacteria</taxon>
        <taxon>Pseudomonadati</taxon>
        <taxon>Spirochaetota</taxon>
        <taxon>Spirochaetia</taxon>
        <taxon>Spirochaetales</taxon>
        <taxon>Sphaerochaetaceae</taxon>
        <taxon>Sphaerochaeta</taxon>
    </lineage>
</organism>
<evidence type="ECO:0000259" key="2">
    <source>
        <dbReference type="Pfam" id="PF14691"/>
    </source>
</evidence>